<dbReference type="PANTHER" id="PTHR35040">
    <property type="match status" value="1"/>
</dbReference>
<reference evidence="1" key="1">
    <citation type="submission" date="2021-03" db="EMBL/GenBank/DDBJ databases">
        <title>Comparative genomics and phylogenomic investigation of the class Geoglossomycetes provide insights into ecological specialization and systematics.</title>
        <authorList>
            <person name="Melie T."/>
            <person name="Pirro S."/>
            <person name="Miller A.N."/>
            <person name="Quandt A."/>
        </authorList>
    </citation>
    <scope>NUCLEOTIDE SEQUENCE</scope>
    <source>
        <strain evidence="1">GBOQ0MN5Z8</strain>
    </source>
</reference>
<dbReference type="InterPro" id="IPR021986">
    <property type="entry name" value="Spherulin4"/>
</dbReference>
<comment type="caution">
    <text evidence="1">The sequence shown here is derived from an EMBL/GenBank/DDBJ whole genome shotgun (WGS) entry which is preliminary data.</text>
</comment>
<evidence type="ECO:0000313" key="2">
    <source>
        <dbReference type="Proteomes" id="UP000698800"/>
    </source>
</evidence>
<gene>
    <name evidence="1" type="ORF">FGG08_005696</name>
</gene>
<evidence type="ECO:0008006" key="3">
    <source>
        <dbReference type="Google" id="ProtNLM"/>
    </source>
</evidence>
<keyword evidence="2" id="KW-1185">Reference proteome</keyword>
<proteinExistence type="predicted"/>
<evidence type="ECO:0000313" key="1">
    <source>
        <dbReference type="EMBL" id="KAH0537521.1"/>
    </source>
</evidence>
<dbReference type="Proteomes" id="UP000698800">
    <property type="component" value="Unassembled WGS sequence"/>
</dbReference>
<accession>A0A9P8KVS7</accession>
<dbReference type="AlphaFoldDB" id="A0A9P8KVS7"/>
<sequence length="299" mass="32754">MEAIKSVRHRTRRFKLFSIAAVLAFTILAAAIPLAVVFTKRNHQTTPKPTVLVPLYVYPAPGAWDPLHQVVTANPGLGFTVVLNPANGPGPSQYPGSDYAAEVQKLNAHSNVRMMGYVPTGYATRNITSVLLDVSTYSGWATDPTTTGLAVHGIFFDETPNQYSTEAAEYLETINRAVKNSSGLLSDRMTIHNPGSIPDARLADPGPDVTVVFEETYQTYQLAPSSKTLQDKLASLPYGRSRYCYLMHSVPKSMGGADLRRLVDGLSKYAGYLFLTDLSDNYYASFGSKWLDFIDAMLV</sequence>
<dbReference type="OrthoDB" id="5342184at2759"/>
<organism evidence="1 2">
    <name type="scientific">Glutinoglossum americanum</name>
    <dbReference type="NCBI Taxonomy" id="1670608"/>
    <lineage>
        <taxon>Eukaryota</taxon>
        <taxon>Fungi</taxon>
        <taxon>Dikarya</taxon>
        <taxon>Ascomycota</taxon>
        <taxon>Pezizomycotina</taxon>
        <taxon>Geoglossomycetes</taxon>
        <taxon>Geoglossales</taxon>
        <taxon>Geoglossaceae</taxon>
        <taxon>Glutinoglossum</taxon>
    </lineage>
</organism>
<name>A0A9P8KVS7_9PEZI</name>
<protein>
    <recommendedName>
        <fullName evidence="3">Spherulin 4-like cell surface protein</fullName>
    </recommendedName>
</protein>
<dbReference type="PANTHER" id="PTHR35040:SF9">
    <property type="entry name" value="4-LIKE CELL SURFACE PROTEIN, PUTATIVE (AFU_ORTHOLOGUE AFUA_4G14080)-RELATED"/>
    <property type="match status" value="1"/>
</dbReference>
<dbReference type="EMBL" id="JAGHQL010000142">
    <property type="protein sequence ID" value="KAH0537521.1"/>
    <property type="molecule type" value="Genomic_DNA"/>
</dbReference>
<dbReference type="Pfam" id="PF12138">
    <property type="entry name" value="Spherulin4"/>
    <property type="match status" value="1"/>
</dbReference>